<organism evidence="2 3">
    <name type="scientific">Piloderma croceum (strain F 1598)</name>
    <dbReference type="NCBI Taxonomy" id="765440"/>
    <lineage>
        <taxon>Eukaryota</taxon>
        <taxon>Fungi</taxon>
        <taxon>Dikarya</taxon>
        <taxon>Basidiomycota</taxon>
        <taxon>Agaricomycotina</taxon>
        <taxon>Agaricomycetes</taxon>
        <taxon>Agaricomycetidae</taxon>
        <taxon>Atheliales</taxon>
        <taxon>Atheliaceae</taxon>
        <taxon>Piloderma</taxon>
    </lineage>
</organism>
<sequence>MSNYSQVTVLYGENKLQKTISLPASATVATAKKFGSQEILDHLRLQPGVPTDVSLDDDCTDFYPDAADNSRLRDLKTQATMVVWPKAAPGSRSSLTPSPIMDALNNTSSQLNALQAQRNADILIQETNQQRKSKSESLRTSRANTENNSTLDAVLSRLTALETSNAELRGFNAGLQEELVTVQGRLVTVERNNVELGATLQTTMEAVIGDRAAINKIRIRILLDIGRNKLAVICGHKDWRAWKASAQSRDEIYNTALTRLQTPGDDVPKRWVDLGRKQTALQLLLFPNRLRDRGDIAAHASAPKYLGESILGLPEEQHREDLTSIFGAIFNEPVHV</sequence>
<dbReference type="OrthoDB" id="2628273at2759"/>
<evidence type="ECO:0000313" key="3">
    <source>
        <dbReference type="Proteomes" id="UP000054166"/>
    </source>
</evidence>
<dbReference type="Proteomes" id="UP000054166">
    <property type="component" value="Unassembled WGS sequence"/>
</dbReference>
<reference evidence="2 3" key="1">
    <citation type="submission" date="2014-04" db="EMBL/GenBank/DDBJ databases">
        <authorList>
            <consortium name="DOE Joint Genome Institute"/>
            <person name="Kuo A."/>
            <person name="Tarkka M."/>
            <person name="Buscot F."/>
            <person name="Kohler A."/>
            <person name="Nagy L.G."/>
            <person name="Floudas D."/>
            <person name="Copeland A."/>
            <person name="Barry K.W."/>
            <person name="Cichocki N."/>
            <person name="Veneault-Fourrey C."/>
            <person name="LaButti K."/>
            <person name="Lindquist E.A."/>
            <person name="Lipzen A."/>
            <person name="Lundell T."/>
            <person name="Morin E."/>
            <person name="Murat C."/>
            <person name="Sun H."/>
            <person name="Tunlid A."/>
            <person name="Henrissat B."/>
            <person name="Grigoriev I.V."/>
            <person name="Hibbett D.S."/>
            <person name="Martin F."/>
            <person name="Nordberg H.P."/>
            <person name="Cantor M.N."/>
            <person name="Hua S.X."/>
        </authorList>
    </citation>
    <scope>NUCLEOTIDE SEQUENCE [LARGE SCALE GENOMIC DNA]</scope>
    <source>
        <strain evidence="2 3">F 1598</strain>
    </source>
</reference>
<dbReference type="HOGENOM" id="CLU_826705_0_0_1"/>
<feature type="region of interest" description="Disordered" evidence="1">
    <location>
        <begin position="126"/>
        <end position="146"/>
    </location>
</feature>
<evidence type="ECO:0000313" key="2">
    <source>
        <dbReference type="EMBL" id="KIM72268.1"/>
    </source>
</evidence>
<accession>A0A0C3AEQ0</accession>
<reference evidence="3" key="2">
    <citation type="submission" date="2015-01" db="EMBL/GenBank/DDBJ databases">
        <title>Evolutionary Origins and Diversification of the Mycorrhizal Mutualists.</title>
        <authorList>
            <consortium name="DOE Joint Genome Institute"/>
            <consortium name="Mycorrhizal Genomics Consortium"/>
            <person name="Kohler A."/>
            <person name="Kuo A."/>
            <person name="Nagy L.G."/>
            <person name="Floudas D."/>
            <person name="Copeland A."/>
            <person name="Barry K.W."/>
            <person name="Cichocki N."/>
            <person name="Veneault-Fourrey C."/>
            <person name="LaButti K."/>
            <person name="Lindquist E.A."/>
            <person name="Lipzen A."/>
            <person name="Lundell T."/>
            <person name="Morin E."/>
            <person name="Murat C."/>
            <person name="Riley R."/>
            <person name="Ohm R."/>
            <person name="Sun H."/>
            <person name="Tunlid A."/>
            <person name="Henrissat B."/>
            <person name="Grigoriev I.V."/>
            <person name="Hibbett D.S."/>
            <person name="Martin F."/>
        </authorList>
    </citation>
    <scope>NUCLEOTIDE SEQUENCE [LARGE SCALE GENOMIC DNA]</scope>
    <source>
        <strain evidence="3">F 1598</strain>
    </source>
</reference>
<gene>
    <name evidence="2" type="ORF">PILCRDRAFT_829860</name>
</gene>
<proteinExistence type="predicted"/>
<dbReference type="EMBL" id="KN833145">
    <property type="protein sequence ID" value="KIM72268.1"/>
    <property type="molecule type" value="Genomic_DNA"/>
</dbReference>
<dbReference type="AlphaFoldDB" id="A0A0C3AEQ0"/>
<evidence type="ECO:0000256" key="1">
    <source>
        <dbReference type="SAM" id="MobiDB-lite"/>
    </source>
</evidence>
<protein>
    <submittedName>
        <fullName evidence="2">Uncharacterized protein</fullName>
    </submittedName>
</protein>
<name>A0A0C3AEQ0_PILCF</name>
<keyword evidence="3" id="KW-1185">Reference proteome</keyword>
<dbReference type="InParanoid" id="A0A0C3AEQ0"/>